<feature type="domain" description="ABC transporter" evidence="4">
    <location>
        <begin position="4"/>
        <end position="229"/>
    </location>
</feature>
<dbReference type="Pfam" id="PF00005">
    <property type="entry name" value="ABC_tran"/>
    <property type="match status" value="1"/>
</dbReference>
<dbReference type="SUPFAM" id="SSF52540">
    <property type="entry name" value="P-loop containing nucleoside triphosphate hydrolases"/>
    <property type="match status" value="1"/>
</dbReference>
<dbReference type="CDD" id="cd03230">
    <property type="entry name" value="ABC_DR_subfamily_A"/>
    <property type="match status" value="1"/>
</dbReference>
<dbReference type="SMART" id="SM00382">
    <property type="entry name" value="AAA"/>
    <property type="match status" value="1"/>
</dbReference>
<comment type="caution">
    <text evidence="5">The sequence shown here is derived from an EMBL/GenBank/DDBJ whole genome shotgun (WGS) entry which is preliminary data.</text>
</comment>
<evidence type="ECO:0000256" key="2">
    <source>
        <dbReference type="ARBA" id="ARBA00022741"/>
    </source>
</evidence>
<dbReference type="Gene3D" id="3.40.50.300">
    <property type="entry name" value="P-loop containing nucleotide triphosphate hydrolases"/>
    <property type="match status" value="1"/>
</dbReference>
<dbReference type="InterPro" id="IPR003439">
    <property type="entry name" value="ABC_transporter-like_ATP-bd"/>
</dbReference>
<dbReference type="PROSITE" id="PS00211">
    <property type="entry name" value="ABC_TRANSPORTER_1"/>
    <property type="match status" value="1"/>
</dbReference>
<dbReference type="GO" id="GO:0005524">
    <property type="term" value="F:ATP binding"/>
    <property type="evidence" value="ECO:0007669"/>
    <property type="project" value="UniProtKB-KW"/>
</dbReference>
<sequence>MNALEIKNLNKTFDGFELKNINLELPKGYILGYVGQNGAGKTTTIKLIMNQLKKDSGVIKVFGKSYEDGEEVYKDMIGFIGDECYFPINFTLKDVISTLKDFYTSFDESKFNEYAEKWNLPYKKKIKEFSKGMKVKLSFASILSRNTKLLLLDEPTSGLDPVVRNEVLEILQEYIADGEKSVLFSTHITSDLEKITDYLFFINNGEKVFYDITENVLENHLLVKGGLDDLTEELKEKLIGYKSSNFGFEGLIDSKNREYISKDLLVEKPSMDNIVIFYINGKRDQ</sequence>
<name>A0A1S9NC96_CLOBE</name>
<keyword evidence="3 5" id="KW-0067">ATP-binding</keyword>
<gene>
    <name evidence="5" type="ORF">CBEIBR21_02780</name>
</gene>
<keyword evidence="1" id="KW-0813">Transport</keyword>
<protein>
    <submittedName>
        <fullName evidence="5">ABC transporter ATP-binding protein</fullName>
    </submittedName>
</protein>
<evidence type="ECO:0000313" key="6">
    <source>
        <dbReference type="Proteomes" id="UP000190959"/>
    </source>
</evidence>
<accession>A0A1S9NC96</accession>
<proteinExistence type="predicted"/>
<dbReference type="RefSeq" id="WP_078114501.1">
    <property type="nucleotide sequence ID" value="NZ_CP144906.1"/>
</dbReference>
<dbReference type="EMBL" id="MWMH01000001">
    <property type="protein sequence ID" value="OOP75109.1"/>
    <property type="molecule type" value="Genomic_DNA"/>
</dbReference>
<keyword evidence="2" id="KW-0547">Nucleotide-binding</keyword>
<dbReference type="InterPro" id="IPR051782">
    <property type="entry name" value="ABC_Transporter_VariousFunc"/>
</dbReference>
<organism evidence="5 6">
    <name type="scientific">Clostridium beijerinckii</name>
    <name type="common">Clostridium MP</name>
    <dbReference type="NCBI Taxonomy" id="1520"/>
    <lineage>
        <taxon>Bacteria</taxon>
        <taxon>Bacillati</taxon>
        <taxon>Bacillota</taxon>
        <taxon>Clostridia</taxon>
        <taxon>Eubacteriales</taxon>
        <taxon>Clostridiaceae</taxon>
        <taxon>Clostridium</taxon>
    </lineage>
</organism>
<reference evidence="5 6" key="1">
    <citation type="submission" date="2017-02" db="EMBL/GenBank/DDBJ databases">
        <title>Genome sequence of Clostridium beijerinckii Br21.</title>
        <authorList>
            <person name="Fonseca B.C."/>
            <person name="Guazzaroni M.E."/>
            <person name="Riano-Pachon D.M."/>
            <person name="Reginatto V."/>
        </authorList>
    </citation>
    <scope>NUCLEOTIDE SEQUENCE [LARGE SCALE GENOMIC DNA]</scope>
    <source>
        <strain evidence="5 6">Br21</strain>
    </source>
</reference>
<dbReference type="InterPro" id="IPR003593">
    <property type="entry name" value="AAA+_ATPase"/>
</dbReference>
<evidence type="ECO:0000259" key="4">
    <source>
        <dbReference type="PROSITE" id="PS50893"/>
    </source>
</evidence>
<dbReference type="AlphaFoldDB" id="A0A1S9NC96"/>
<dbReference type="Proteomes" id="UP000190959">
    <property type="component" value="Unassembled WGS sequence"/>
</dbReference>
<dbReference type="PANTHER" id="PTHR42939:SF3">
    <property type="entry name" value="ABC TRANSPORTER ATP-BINDING COMPONENT"/>
    <property type="match status" value="1"/>
</dbReference>
<evidence type="ECO:0000256" key="1">
    <source>
        <dbReference type="ARBA" id="ARBA00022448"/>
    </source>
</evidence>
<dbReference type="PROSITE" id="PS50893">
    <property type="entry name" value="ABC_TRANSPORTER_2"/>
    <property type="match status" value="1"/>
</dbReference>
<dbReference type="PANTHER" id="PTHR42939">
    <property type="entry name" value="ABC TRANSPORTER ATP-BINDING PROTEIN ALBC-RELATED"/>
    <property type="match status" value="1"/>
</dbReference>
<evidence type="ECO:0000256" key="3">
    <source>
        <dbReference type="ARBA" id="ARBA00022840"/>
    </source>
</evidence>
<dbReference type="GO" id="GO:0016887">
    <property type="term" value="F:ATP hydrolysis activity"/>
    <property type="evidence" value="ECO:0007669"/>
    <property type="project" value="InterPro"/>
</dbReference>
<dbReference type="InterPro" id="IPR017871">
    <property type="entry name" value="ABC_transporter-like_CS"/>
</dbReference>
<evidence type="ECO:0000313" key="5">
    <source>
        <dbReference type="EMBL" id="OOP75109.1"/>
    </source>
</evidence>
<dbReference type="InterPro" id="IPR027417">
    <property type="entry name" value="P-loop_NTPase"/>
</dbReference>